<evidence type="ECO:0000256" key="1">
    <source>
        <dbReference type="ARBA" id="ARBA00004167"/>
    </source>
</evidence>
<evidence type="ECO:0000256" key="4">
    <source>
        <dbReference type="ARBA" id="ARBA00023136"/>
    </source>
</evidence>
<comment type="subcellular location">
    <subcellularLocation>
        <location evidence="1">Membrane</location>
        <topology evidence="1">Single-pass membrane protein</topology>
    </subcellularLocation>
</comment>
<feature type="transmembrane region" description="Helical" evidence="6">
    <location>
        <begin position="235"/>
        <end position="260"/>
    </location>
</feature>
<protein>
    <submittedName>
        <fullName evidence="8">Uncharacterized protein</fullName>
    </submittedName>
</protein>
<feature type="chain" id="PRO_5009890600" evidence="7">
    <location>
        <begin position="28"/>
        <end position="343"/>
    </location>
</feature>
<evidence type="ECO:0000256" key="2">
    <source>
        <dbReference type="ARBA" id="ARBA00022692"/>
    </source>
</evidence>
<keyword evidence="9" id="KW-1185">Reference proteome</keyword>
<accession>A0A1M2VA83</accession>
<dbReference type="EMBL" id="MNAD01001539">
    <property type="protein sequence ID" value="OJT04528.1"/>
    <property type="molecule type" value="Genomic_DNA"/>
</dbReference>
<dbReference type="InterPro" id="IPR051694">
    <property type="entry name" value="Immunoregulatory_rcpt-like"/>
</dbReference>
<name>A0A1M2VA83_TRAPU</name>
<dbReference type="AlphaFoldDB" id="A0A1M2VA83"/>
<evidence type="ECO:0000256" key="7">
    <source>
        <dbReference type="SAM" id="SignalP"/>
    </source>
</evidence>
<feature type="compositionally biased region" description="Low complexity" evidence="5">
    <location>
        <begin position="198"/>
        <end position="219"/>
    </location>
</feature>
<keyword evidence="3 6" id="KW-1133">Transmembrane helix</keyword>
<dbReference type="PANTHER" id="PTHR15549">
    <property type="entry name" value="PAIRED IMMUNOGLOBULIN-LIKE TYPE 2 RECEPTOR"/>
    <property type="match status" value="1"/>
</dbReference>
<dbReference type="GO" id="GO:0071944">
    <property type="term" value="C:cell periphery"/>
    <property type="evidence" value="ECO:0007669"/>
    <property type="project" value="UniProtKB-ARBA"/>
</dbReference>
<evidence type="ECO:0000256" key="6">
    <source>
        <dbReference type="SAM" id="Phobius"/>
    </source>
</evidence>
<sequence length="343" mass="36243">MPTPYRTYAASYSLLVFAVSSFVPVDGVLVNRTIDDNQGDSATGVQPTYLPDDGWALGSICTSCNIHPGLVDVNKAFDQTWHDTTHHPGGPDQVITATFSGVAVYVFNIIANTVPFTTTLTNLSFKLDGELVGSYLHAPDTSTDFLYNVSVYSNASLTNGPHTLEIRPTGPSSSLILFDYITYTIDEETTTSAHPSQGAPSSTPTAALTSPATGGTTPSSTPPPAIPRTSPSPSIGVIVGGAVAGVGIVGIVAAVLFFVFRRRRRQQRQSSLAPARSSGSAAVDDTPGDTAPIAERRATVPNLEEPPPAYYSGTTPLRGELRNVCAILLLYIIQSRRLASRES</sequence>
<dbReference type="Gene3D" id="2.60.120.260">
    <property type="entry name" value="Galactose-binding domain-like"/>
    <property type="match status" value="1"/>
</dbReference>
<keyword evidence="2 6" id="KW-0812">Transmembrane</keyword>
<feature type="region of interest" description="Disordered" evidence="5">
    <location>
        <begin position="268"/>
        <end position="314"/>
    </location>
</feature>
<evidence type="ECO:0000313" key="9">
    <source>
        <dbReference type="Proteomes" id="UP000184267"/>
    </source>
</evidence>
<evidence type="ECO:0000313" key="8">
    <source>
        <dbReference type="EMBL" id="OJT04528.1"/>
    </source>
</evidence>
<feature type="compositionally biased region" description="Low complexity" evidence="5">
    <location>
        <begin position="268"/>
        <end position="278"/>
    </location>
</feature>
<feature type="signal peptide" evidence="7">
    <location>
        <begin position="1"/>
        <end position="27"/>
    </location>
</feature>
<comment type="caution">
    <text evidence="8">The sequence shown here is derived from an EMBL/GenBank/DDBJ whole genome shotgun (WGS) entry which is preliminary data.</text>
</comment>
<feature type="region of interest" description="Disordered" evidence="5">
    <location>
        <begin position="190"/>
        <end position="229"/>
    </location>
</feature>
<keyword evidence="4 6" id="KW-0472">Membrane</keyword>
<evidence type="ECO:0000256" key="5">
    <source>
        <dbReference type="SAM" id="MobiDB-lite"/>
    </source>
</evidence>
<evidence type="ECO:0000256" key="3">
    <source>
        <dbReference type="ARBA" id="ARBA00022989"/>
    </source>
</evidence>
<proteinExistence type="predicted"/>
<reference evidence="8 9" key="1">
    <citation type="submission" date="2016-10" db="EMBL/GenBank/DDBJ databases">
        <title>Genome sequence of the basidiomycete white-rot fungus Trametes pubescens.</title>
        <authorList>
            <person name="Makela M.R."/>
            <person name="Granchi Z."/>
            <person name="Peng M."/>
            <person name="De Vries R.P."/>
            <person name="Grigoriev I."/>
            <person name="Riley R."/>
            <person name="Hilden K."/>
        </authorList>
    </citation>
    <scope>NUCLEOTIDE SEQUENCE [LARGE SCALE GENOMIC DNA]</scope>
    <source>
        <strain evidence="8 9">FBCC735</strain>
    </source>
</reference>
<keyword evidence="7" id="KW-0732">Signal</keyword>
<dbReference type="OrthoDB" id="3268736at2759"/>
<dbReference type="Proteomes" id="UP000184267">
    <property type="component" value="Unassembled WGS sequence"/>
</dbReference>
<gene>
    <name evidence="8" type="ORF">TRAPUB_4798</name>
</gene>
<dbReference type="PANTHER" id="PTHR15549:SF26">
    <property type="entry name" value="AXIAL BUDDING PATTERN PROTEIN 2-RELATED"/>
    <property type="match status" value="1"/>
</dbReference>
<dbReference type="OMA" id="CNINSSV"/>
<dbReference type="GO" id="GO:0016020">
    <property type="term" value="C:membrane"/>
    <property type="evidence" value="ECO:0007669"/>
    <property type="project" value="UniProtKB-SubCell"/>
</dbReference>
<organism evidence="8 9">
    <name type="scientific">Trametes pubescens</name>
    <name type="common">White-rot fungus</name>
    <dbReference type="NCBI Taxonomy" id="154538"/>
    <lineage>
        <taxon>Eukaryota</taxon>
        <taxon>Fungi</taxon>
        <taxon>Dikarya</taxon>
        <taxon>Basidiomycota</taxon>
        <taxon>Agaricomycotina</taxon>
        <taxon>Agaricomycetes</taxon>
        <taxon>Polyporales</taxon>
        <taxon>Polyporaceae</taxon>
        <taxon>Trametes</taxon>
    </lineage>
</organism>